<proteinExistence type="inferred from homology"/>
<dbReference type="PROSITE" id="PS50011">
    <property type="entry name" value="PROTEIN_KINASE_DOM"/>
    <property type="match status" value="1"/>
</dbReference>
<accession>A0A9N9FEJ2</accession>
<dbReference type="Gene3D" id="3.30.200.20">
    <property type="entry name" value="Phosphorylase Kinase, domain 1"/>
    <property type="match status" value="1"/>
</dbReference>
<keyword evidence="2" id="KW-0436">Ligase</keyword>
<dbReference type="Proteomes" id="UP000789396">
    <property type="component" value="Unassembled WGS sequence"/>
</dbReference>
<dbReference type="PROSITE" id="PS00107">
    <property type="entry name" value="PROTEIN_KINASE_ATP"/>
    <property type="match status" value="1"/>
</dbReference>
<feature type="binding site" evidence="3">
    <location>
        <position position="320"/>
    </location>
    <ligand>
        <name>ATP</name>
        <dbReference type="ChEBI" id="CHEBI:30616"/>
    </ligand>
</feature>
<sequence>MQLILKGGTTVIIPKLDTDIKKICVCIQNYKISYAHVIPQTILKFAANPIVKNYIPSLIKFFGGAASLSKELIELEEILLNHPAVADVAVIGHYSEQNLTKHSAVYIGGGVYFINQIPKTPSGKILRRILRKKIEKGPEVKKVILDHKNISSGTSTSETERLPALFEKKKDAIDLKLDPQEVYVYEIGPDFNQDHLVALKTCWVAEHPNRTEVFFITDNVKELNKYMEYLVSSVGLEKILITHPTVANAEVIEQNLTERPTAYIVREILRIFTEITEKGLEYIMIEIFYDYLTIGERLGRGAFGTVYQANSRSLGDVAMKEIDSKMDEKSQKGFRNE</sequence>
<evidence type="ECO:0000256" key="1">
    <source>
        <dbReference type="ARBA" id="ARBA00006432"/>
    </source>
</evidence>
<dbReference type="PANTHER" id="PTHR24096:SF149">
    <property type="entry name" value="AMP-BINDING DOMAIN-CONTAINING PROTEIN-RELATED"/>
    <property type="match status" value="1"/>
</dbReference>
<evidence type="ECO:0000256" key="2">
    <source>
        <dbReference type="ARBA" id="ARBA00022598"/>
    </source>
</evidence>
<dbReference type="SUPFAM" id="SSF56801">
    <property type="entry name" value="Acetyl-CoA synthetase-like"/>
    <property type="match status" value="1"/>
</dbReference>
<dbReference type="InterPro" id="IPR000719">
    <property type="entry name" value="Prot_kinase_dom"/>
</dbReference>
<comment type="caution">
    <text evidence="5">The sequence shown here is derived from an EMBL/GenBank/DDBJ whole genome shotgun (WGS) entry which is preliminary data.</text>
</comment>
<evidence type="ECO:0000313" key="6">
    <source>
        <dbReference type="Proteomes" id="UP000789396"/>
    </source>
</evidence>
<dbReference type="Gene3D" id="3.40.50.980">
    <property type="match status" value="1"/>
</dbReference>
<dbReference type="EMBL" id="CAJVPZ010003303">
    <property type="protein sequence ID" value="CAG8528171.1"/>
    <property type="molecule type" value="Genomic_DNA"/>
</dbReference>
<evidence type="ECO:0000256" key="3">
    <source>
        <dbReference type="PROSITE-ProRule" id="PRU10141"/>
    </source>
</evidence>
<keyword evidence="3" id="KW-0547">Nucleotide-binding</keyword>
<evidence type="ECO:0000259" key="4">
    <source>
        <dbReference type="PROSITE" id="PS50011"/>
    </source>
</evidence>
<name>A0A9N9FEJ2_9GLOM</name>
<evidence type="ECO:0000313" key="5">
    <source>
        <dbReference type="EMBL" id="CAG8528171.1"/>
    </source>
</evidence>
<feature type="domain" description="Protein kinase" evidence="4">
    <location>
        <begin position="292"/>
        <end position="337"/>
    </location>
</feature>
<protein>
    <submittedName>
        <fullName evidence="5">15312_t:CDS:1</fullName>
    </submittedName>
</protein>
<keyword evidence="6" id="KW-1185">Reference proteome</keyword>
<dbReference type="InterPro" id="IPR017441">
    <property type="entry name" value="Protein_kinase_ATP_BS"/>
</dbReference>
<dbReference type="InterPro" id="IPR011009">
    <property type="entry name" value="Kinase-like_dom_sf"/>
</dbReference>
<dbReference type="GO" id="GO:0004672">
    <property type="term" value="F:protein kinase activity"/>
    <property type="evidence" value="ECO:0007669"/>
    <property type="project" value="InterPro"/>
</dbReference>
<dbReference type="GO" id="GO:0005524">
    <property type="term" value="F:ATP binding"/>
    <property type="evidence" value="ECO:0007669"/>
    <property type="project" value="UniProtKB-UniRule"/>
</dbReference>
<dbReference type="AlphaFoldDB" id="A0A9N9FEJ2"/>
<feature type="non-terminal residue" evidence="5">
    <location>
        <position position="1"/>
    </location>
</feature>
<dbReference type="GO" id="GO:0016405">
    <property type="term" value="F:CoA-ligase activity"/>
    <property type="evidence" value="ECO:0007669"/>
    <property type="project" value="TreeGrafter"/>
</dbReference>
<dbReference type="PANTHER" id="PTHR24096">
    <property type="entry name" value="LONG-CHAIN-FATTY-ACID--COA LIGASE"/>
    <property type="match status" value="1"/>
</dbReference>
<gene>
    <name evidence="5" type="ORF">RFULGI_LOCUS3668</name>
</gene>
<reference evidence="5" key="1">
    <citation type="submission" date="2021-06" db="EMBL/GenBank/DDBJ databases">
        <authorList>
            <person name="Kallberg Y."/>
            <person name="Tangrot J."/>
            <person name="Rosling A."/>
        </authorList>
    </citation>
    <scope>NUCLEOTIDE SEQUENCE</scope>
    <source>
        <strain evidence="5">IN212</strain>
    </source>
</reference>
<organism evidence="5 6">
    <name type="scientific">Racocetra fulgida</name>
    <dbReference type="NCBI Taxonomy" id="60492"/>
    <lineage>
        <taxon>Eukaryota</taxon>
        <taxon>Fungi</taxon>
        <taxon>Fungi incertae sedis</taxon>
        <taxon>Mucoromycota</taxon>
        <taxon>Glomeromycotina</taxon>
        <taxon>Glomeromycetes</taxon>
        <taxon>Diversisporales</taxon>
        <taxon>Gigasporaceae</taxon>
        <taxon>Racocetra</taxon>
    </lineage>
</organism>
<comment type="similarity">
    <text evidence="1">Belongs to the ATP-dependent AMP-binding enzyme family.</text>
</comment>
<dbReference type="OrthoDB" id="1898221at2759"/>
<keyword evidence="3" id="KW-0067">ATP-binding</keyword>
<dbReference type="SUPFAM" id="SSF56112">
    <property type="entry name" value="Protein kinase-like (PK-like)"/>
    <property type="match status" value="1"/>
</dbReference>